<dbReference type="InterPro" id="IPR050270">
    <property type="entry name" value="DegV_domain_contain"/>
</dbReference>
<dbReference type="PROSITE" id="PS51482">
    <property type="entry name" value="DEGV"/>
    <property type="match status" value="1"/>
</dbReference>
<dbReference type="InterPro" id="IPR043168">
    <property type="entry name" value="DegV_C"/>
</dbReference>
<dbReference type="InterPro" id="IPR003797">
    <property type="entry name" value="DegV"/>
</dbReference>
<dbReference type="SUPFAM" id="SSF82549">
    <property type="entry name" value="DAK1/DegV-like"/>
    <property type="match status" value="1"/>
</dbReference>
<dbReference type="NCBIfam" id="TIGR00762">
    <property type="entry name" value="DegV"/>
    <property type="match status" value="1"/>
</dbReference>
<dbReference type="EMBL" id="DXFA01000090">
    <property type="protein sequence ID" value="HIX48350.1"/>
    <property type="molecule type" value="Genomic_DNA"/>
</dbReference>
<proteinExistence type="predicted"/>
<accession>A0A9D1VWN3</accession>
<name>A0A9D1VWN3_9FIRM</name>
<dbReference type="AlphaFoldDB" id="A0A9D1VWN3"/>
<dbReference type="PANTHER" id="PTHR33434:SF2">
    <property type="entry name" value="FATTY ACID-BINDING PROTEIN TM_1468"/>
    <property type="match status" value="1"/>
</dbReference>
<reference evidence="2" key="1">
    <citation type="journal article" date="2021" name="PeerJ">
        <title>Extensive microbial diversity within the chicken gut microbiome revealed by metagenomics and culture.</title>
        <authorList>
            <person name="Gilroy R."/>
            <person name="Ravi A."/>
            <person name="Getino M."/>
            <person name="Pursley I."/>
            <person name="Horton D.L."/>
            <person name="Alikhan N.F."/>
            <person name="Baker D."/>
            <person name="Gharbi K."/>
            <person name="Hall N."/>
            <person name="Watson M."/>
            <person name="Adriaenssens E.M."/>
            <person name="Foster-Nyarko E."/>
            <person name="Jarju S."/>
            <person name="Secka A."/>
            <person name="Antonio M."/>
            <person name="Oren A."/>
            <person name="Chaudhuri R.R."/>
            <person name="La Ragione R."/>
            <person name="Hildebrand F."/>
            <person name="Pallen M.J."/>
        </authorList>
    </citation>
    <scope>NUCLEOTIDE SEQUENCE</scope>
    <source>
        <strain evidence="2">ChiSjej5B23-15282</strain>
    </source>
</reference>
<protein>
    <submittedName>
        <fullName evidence="2">DegV family protein</fullName>
    </submittedName>
</protein>
<evidence type="ECO:0000313" key="3">
    <source>
        <dbReference type="Proteomes" id="UP000824243"/>
    </source>
</evidence>
<evidence type="ECO:0000313" key="2">
    <source>
        <dbReference type="EMBL" id="HIX48350.1"/>
    </source>
</evidence>
<evidence type="ECO:0000256" key="1">
    <source>
        <dbReference type="ARBA" id="ARBA00023121"/>
    </source>
</evidence>
<dbReference type="PANTHER" id="PTHR33434">
    <property type="entry name" value="DEGV DOMAIN-CONTAINING PROTEIN DR_1986-RELATED"/>
    <property type="match status" value="1"/>
</dbReference>
<dbReference type="GO" id="GO:0008289">
    <property type="term" value="F:lipid binding"/>
    <property type="evidence" value="ECO:0007669"/>
    <property type="project" value="UniProtKB-KW"/>
</dbReference>
<sequence>MTKPSKTAIVTDSNSGITQDRGRELGIYVLPMPFFIDGELFLEDITLTQEQFYEKLGADSDISTSQPSPGSVMELWEKVLKEYDEIVCIPMSSGLSSTCFTAMSIAAEYKGRVQVVDNQRISVTQEQSVYDAMKLRDQGMSAAQIKEILEREKLQASIYITVDTLKYLKKGGRITPAAAAIGTVLNLKPVLQIQGEKLDAFAKVRGWKAAKKTMLNAIEKDLNERFADVKDDMVLGMAYTCTKEEAQEWKQEIMDRFPGYEILEGPLSLSVACHIGPGAMAVTCMKGV</sequence>
<comment type="caution">
    <text evidence="2">The sequence shown here is derived from an EMBL/GenBank/DDBJ whole genome shotgun (WGS) entry which is preliminary data.</text>
</comment>
<dbReference type="Pfam" id="PF02645">
    <property type="entry name" value="DegV"/>
    <property type="match status" value="1"/>
</dbReference>
<reference evidence="2" key="2">
    <citation type="submission" date="2021-04" db="EMBL/GenBank/DDBJ databases">
        <authorList>
            <person name="Gilroy R."/>
        </authorList>
    </citation>
    <scope>NUCLEOTIDE SEQUENCE</scope>
    <source>
        <strain evidence="2">ChiSjej5B23-15282</strain>
    </source>
</reference>
<organism evidence="2 3">
    <name type="scientific">Candidatus Mediterraneibacter caccavium</name>
    <dbReference type="NCBI Taxonomy" id="2838661"/>
    <lineage>
        <taxon>Bacteria</taxon>
        <taxon>Bacillati</taxon>
        <taxon>Bacillota</taxon>
        <taxon>Clostridia</taxon>
        <taxon>Lachnospirales</taxon>
        <taxon>Lachnospiraceae</taxon>
        <taxon>Mediterraneibacter</taxon>
    </lineage>
</organism>
<dbReference type="Gene3D" id="3.40.50.10170">
    <property type="match status" value="1"/>
</dbReference>
<keyword evidence="1" id="KW-0446">Lipid-binding</keyword>
<gene>
    <name evidence="2" type="ORF">H9981_04970</name>
</gene>
<dbReference type="Proteomes" id="UP000824243">
    <property type="component" value="Unassembled WGS sequence"/>
</dbReference>
<dbReference type="Gene3D" id="3.30.1180.10">
    <property type="match status" value="1"/>
</dbReference>